<dbReference type="InterPro" id="IPR014786">
    <property type="entry name" value="ANAPC2_C"/>
</dbReference>
<dbReference type="Proteomes" id="UP001220324">
    <property type="component" value="Unassembled WGS sequence"/>
</dbReference>
<keyword evidence="5" id="KW-0131">Cell cycle</keyword>
<dbReference type="PROSITE" id="PS50069">
    <property type="entry name" value="CULLIN_2"/>
    <property type="match status" value="1"/>
</dbReference>
<dbReference type="GO" id="GO:0006511">
    <property type="term" value="P:ubiquitin-dependent protein catabolic process"/>
    <property type="evidence" value="ECO:0007669"/>
    <property type="project" value="InterPro"/>
</dbReference>
<dbReference type="PANTHER" id="PTHR45957">
    <property type="entry name" value="ANAPHASE-PROMOTING COMPLEX SUBUNIT 2"/>
    <property type="match status" value="1"/>
</dbReference>
<dbReference type="GO" id="GO:0051301">
    <property type="term" value="P:cell division"/>
    <property type="evidence" value="ECO:0007669"/>
    <property type="project" value="UniProtKB-KW"/>
</dbReference>
<dbReference type="SUPFAM" id="SSF46785">
    <property type="entry name" value="Winged helix' DNA-binding domain"/>
    <property type="match status" value="1"/>
</dbReference>
<dbReference type="FunFam" id="1.20.1310.10:FF:000033">
    <property type="entry name" value="Anaphase-promoting complex subunit ApcB"/>
    <property type="match status" value="1"/>
</dbReference>
<dbReference type="SMART" id="SM01013">
    <property type="entry name" value="APC2"/>
    <property type="match status" value="1"/>
</dbReference>
<dbReference type="Gene3D" id="3.30.230.130">
    <property type="entry name" value="Cullin, Chain C, Domain 2"/>
    <property type="match status" value="1"/>
</dbReference>
<dbReference type="SMART" id="SM00182">
    <property type="entry name" value="CULLIN"/>
    <property type="match status" value="1"/>
</dbReference>
<evidence type="ECO:0000256" key="2">
    <source>
        <dbReference type="ARBA" id="ARBA00022618"/>
    </source>
</evidence>
<dbReference type="Pfam" id="PF26557">
    <property type="entry name" value="Cullin_AB"/>
    <property type="match status" value="1"/>
</dbReference>
<keyword evidence="2" id="KW-0132">Cell division</keyword>
<reference evidence="9 10" key="1">
    <citation type="journal article" date="2023" name="IMA Fungus">
        <title>Comparative genomic study of the Penicillium genus elucidates a diverse pangenome and 15 lateral gene transfer events.</title>
        <authorList>
            <person name="Petersen C."/>
            <person name="Sorensen T."/>
            <person name="Nielsen M.R."/>
            <person name="Sondergaard T.E."/>
            <person name="Sorensen J.L."/>
            <person name="Fitzpatrick D.A."/>
            <person name="Frisvad J.C."/>
            <person name="Nielsen K.L."/>
        </authorList>
    </citation>
    <scope>NUCLEOTIDE SEQUENCE [LARGE SCALE GENOMIC DNA]</scope>
    <source>
        <strain evidence="9 10">IBT 35679</strain>
    </source>
</reference>
<dbReference type="Pfam" id="PF25773">
    <property type="entry name" value="TPR_ANAPC2"/>
    <property type="match status" value="1"/>
</dbReference>
<dbReference type="Gene3D" id="1.20.1310.10">
    <property type="entry name" value="Cullin Repeats"/>
    <property type="match status" value="1"/>
</dbReference>
<dbReference type="GO" id="GO:0031625">
    <property type="term" value="F:ubiquitin protein ligase binding"/>
    <property type="evidence" value="ECO:0007669"/>
    <property type="project" value="InterPro"/>
</dbReference>
<proteinExistence type="inferred from homology"/>
<evidence type="ECO:0000313" key="10">
    <source>
        <dbReference type="Proteomes" id="UP001220324"/>
    </source>
</evidence>
<organism evidence="9 10">
    <name type="scientific">Penicillium frequentans</name>
    <dbReference type="NCBI Taxonomy" id="3151616"/>
    <lineage>
        <taxon>Eukaryota</taxon>
        <taxon>Fungi</taxon>
        <taxon>Dikarya</taxon>
        <taxon>Ascomycota</taxon>
        <taxon>Pezizomycotina</taxon>
        <taxon>Eurotiomycetes</taxon>
        <taxon>Eurotiomycetidae</taxon>
        <taxon>Eurotiales</taxon>
        <taxon>Aspergillaceae</taxon>
        <taxon>Penicillium</taxon>
    </lineage>
</organism>
<evidence type="ECO:0000256" key="6">
    <source>
        <dbReference type="PROSITE-ProRule" id="PRU00330"/>
    </source>
</evidence>
<evidence type="ECO:0000259" key="8">
    <source>
        <dbReference type="PROSITE" id="PS50069"/>
    </source>
</evidence>
<evidence type="ECO:0000256" key="3">
    <source>
        <dbReference type="ARBA" id="ARBA00022776"/>
    </source>
</evidence>
<dbReference type="GO" id="GO:0070979">
    <property type="term" value="P:protein K11-linked ubiquitination"/>
    <property type="evidence" value="ECO:0007669"/>
    <property type="project" value="TreeGrafter"/>
</dbReference>
<dbReference type="InterPro" id="IPR036388">
    <property type="entry name" value="WH-like_DNA-bd_sf"/>
</dbReference>
<dbReference type="PROSITE" id="PS51257">
    <property type="entry name" value="PROKAR_LIPOPROTEIN"/>
    <property type="match status" value="1"/>
</dbReference>
<keyword evidence="3" id="KW-0498">Mitosis</keyword>
<evidence type="ECO:0000256" key="5">
    <source>
        <dbReference type="ARBA" id="ARBA00023306"/>
    </source>
</evidence>
<comment type="caution">
    <text evidence="9">The sequence shown here is derived from an EMBL/GenBank/DDBJ whole genome shotgun (WGS) entry which is preliminary data.</text>
</comment>
<keyword evidence="4" id="KW-0833">Ubl conjugation pathway</keyword>
<dbReference type="AlphaFoldDB" id="A0AAD6CQJ2"/>
<dbReference type="GO" id="GO:0007091">
    <property type="term" value="P:metaphase/anaphase transition of mitotic cell cycle"/>
    <property type="evidence" value="ECO:0007669"/>
    <property type="project" value="TreeGrafter"/>
</dbReference>
<dbReference type="FunFam" id="1.10.10.10:FF:000409">
    <property type="entry name" value="Anaphase-promoting complex subunit ApcB"/>
    <property type="match status" value="1"/>
</dbReference>
<dbReference type="Gene3D" id="1.10.10.10">
    <property type="entry name" value="Winged helix-like DNA-binding domain superfamily/Winged helix DNA-binding domain"/>
    <property type="match status" value="1"/>
</dbReference>
<comment type="similarity">
    <text evidence="6">Belongs to the cullin family.</text>
</comment>
<evidence type="ECO:0000256" key="1">
    <source>
        <dbReference type="ARBA" id="ARBA00016068"/>
    </source>
</evidence>
<dbReference type="InterPro" id="IPR036317">
    <property type="entry name" value="Cullin_homology_sf"/>
</dbReference>
<feature type="region of interest" description="Disordered" evidence="7">
    <location>
        <begin position="836"/>
        <end position="857"/>
    </location>
</feature>
<dbReference type="SUPFAM" id="SSF75632">
    <property type="entry name" value="Cullin homology domain"/>
    <property type="match status" value="1"/>
</dbReference>
<dbReference type="GO" id="GO:0005680">
    <property type="term" value="C:anaphase-promoting complex"/>
    <property type="evidence" value="ECO:0007669"/>
    <property type="project" value="TreeGrafter"/>
</dbReference>
<dbReference type="InterPro" id="IPR016158">
    <property type="entry name" value="Cullin_homology"/>
</dbReference>
<dbReference type="InterPro" id="IPR036390">
    <property type="entry name" value="WH_DNA-bd_sf"/>
</dbReference>
<dbReference type="InterPro" id="IPR059120">
    <property type="entry name" value="Cullin-like_AB"/>
</dbReference>
<evidence type="ECO:0000313" key="9">
    <source>
        <dbReference type="EMBL" id="KAJ5533183.1"/>
    </source>
</evidence>
<name>A0AAD6CQJ2_9EURO</name>
<protein>
    <recommendedName>
        <fullName evidence="1">Anaphase-promoting complex subunit 2</fullName>
    </recommendedName>
</protein>
<keyword evidence="10" id="KW-1185">Reference proteome</keyword>
<evidence type="ECO:0000256" key="4">
    <source>
        <dbReference type="ARBA" id="ARBA00022786"/>
    </source>
</evidence>
<sequence>MPSKLYDNLTPHNAEITLNTMSSTNPLSAGCRRVFGSVFSPASLEARPPLACSSDEQTPIASFHSTSTVQNESFGSVYQPSNNASDRQTSDQAWAAAKAFLCVPDRGFAPIYDFRNTDGSELLKEWNRLSPPSKETGEALAYLTAAAQHRQSTQKDLFGWYRDEMQRHFLKNLRTGLFKLLRSSEKEGLLRAIVDCLQLTRRIYFAPIVHYVMPLMAKSQQGRVLIGMQAILHAVVTYSLPWEDISTLLASDLSRDALVILGIDTLVEDPSPENASHDDMEVDRQYSVSYEDWKQSDPDTRAHIMTEGEPQSVTEARDQLLAFLNGLQQVGLGGDRAQKVFASVMNTMLTEFVRAAYTGAAYNGRWERPTSVAQHLKHWVENIFARLAVQALALIRMPPVGKPSAGELEVSFRDVEKWQEIAIARLGALRTSELFDVIVEWPISSGAIEDLRHFTTHPNARAHVTQSFIATLNQRLLHPGASTVQILQLYISIIRAFHLLDPKGVLLDRIARPIRRYLREREDTVRVIVSGLLAEPSATAATEASSLSSGDTLAELATELTRAHQLSMNQTDSELDWNDMNWMPDPVDAAPDYRKAKSSDVIDSLVSLFDSKETFVKELQTLLGDRLLQKREDYDQEISVLELLKVRFGDSALQACEVMLRDISDSRRVDVVVRNDQGFNKPPSRMTSKRLPRRDIPELHTKILSRFFWPEIQDQEFKVPLEILSLQEKYSEGFEALKQSRKLTWRNGLGQVTVELELGDRSFADEVTTWQATVIYAFQDESDEPVTKTAAELAETLEMAAPLVRSACLFWVSKRILTEVHRDSFRVLEYLPTDEGHGAGGETGSVAGDDGQSGDAENAAAAAEAAAAAAAKETAEAAAMEKMNLYWQFIVGMLTNQGSMPLQRIVMMLSIVVPGGFPFSHEELREFLAGMVSKGKLEIVSGGSYKLLH</sequence>
<dbReference type="InterPro" id="IPR044554">
    <property type="entry name" value="ANAPC2"/>
</dbReference>
<dbReference type="InterPro" id="IPR057975">
    <property type="entry name" value="TPR_ANAPC2"/>
</dbReference>
<dbReference type="EMBL" id="JAQIZZ010000007">
    <property type="protein sequence ID" value="KAJ5533183.1"/>
    <property type="molecule type" value="Genomic_DNA"/>
</dbReference>
<gene>
    <name evidence="9" type="ORF">N7494_009735</name>
</gene>
<dbReference type="PANTHER" id="PTHR45957:SF1">
    <property type="entry name" value="ANAPHASE-PROMOTING COMPLEX SUBUNIT 2"/>
    <property type="match status" value="1"/>
</dbReference>
<feature type="domain" description="Cullin family profile" evidence="8">
    <location>
        <begin position="562"/>
        <end position="812"/>
    </location>
</feature>
<accession>A0AAD6CQJ2</accession>
<evidence type="ECO:0000256" key="7">
    <source>
        <dbReference type="SAM" id="MobiDB-lite"/>
    </source>
</evidence>
<dbReference type="Pfam" id="PF08672">
    <property type="entry name" value="ANAPC2"/>
    <property type="match status" value="1"/>
</dbReference>